<evidence type="ECO:0000256" key="2">
    <source>
        <dbReference type="ARBA" id="ARBA00022694"/>
    </source>
</evidence>
<dbReference type="HAMAP" id="MF_00227">
    <property type="entry name" value="RNase_P"/>
    <property type="match status" value="1"/>
</dbReference>
<keyword evidence="9" id="KW-1185">Reference proteome</keyword>
<dbReference type="NCBIfam" id="TIGR00188">
    <property type="entry name" value="rnpA"/>
    <property type="match status" value="1"/>
</dbReference>
<keyword evidence="3" id="KW-0540">Nuclease</keyword>
<gene>
    <name evidence="8" type="ORF">OSTLU_27050</name>
</gene>
<dbReference type="Gramene" id="ABO99353">
    <property type="protein sequence ID" value="ABO99353"/>
    <property type="gene ID" value="OSTLU_27050"/>
</dbReference>
<evidence type="ECO:0000256" key="1">
    <source>
        <dbReference type="ARBA" id="ARBA00002663"/>
    </source>
</evidence>
<dbReference type="InterPro" id="IPR000100">
    <property type="entry name" value="RNase_P"/>
</dbReference>
<dbReference type="Pfam" id="PF00825">
    <property type="entry name" value="Ribonuclease_P"/>
    <property type="match status" value="1"/>
</dbReference>
<dbReference type="HOGENOM" id="CLU_1621740_0_0_1"/>
<dbReference type="AlphaFoldDB" id="A4S6A8"/>
<accession>A4S6A8</accession>
<evidence type="ECO:0000313" key="9">
    <source>
        <dbReference type="Proteomes" id="UP000001568"/>
    </source>
</evidence>
<evidence type="ECO:0000256" key="6">
    <source>
        <dbReference type="ARBA" id="ARBA00022884"/>
    </source>
</evidence>
<proteinExistence type="inferred from homology"/>
<dbReference type="GO" id="GO:0000049">
    <property type="term" value="F:tRNA binding"/>
    <property type="evidence" value="ECO:0007669"/>
    <property type="project" value="InterPro"/>
</dbReference>
<evidence type="ECO:0000313" key="8">
    <source>
        <dbReference type="EMBL" id="ABO99353.1"/>
    </source>
</evidence>
<comment type="function">
    <text evidence="1">RNaseP catalyzes the removal of the 5'-leader sequence from pre-tRNA to produce the mature 5'-terminus. It can also cleave other RNA substrates such as 4.5S RNA. The protein component plays an auxiliary but essential role in vivo by binding to the 5'-leader sequence and broadening the substrate specificity of the ribozyme.</text>
</comment>
<dbReference type="SUPFAM" id="SSF54211">
    <property type="entry name" value="Ribosomal protein S5 domain 2-like"/>
    <property type="match status" value="1"/>
</dbReference>
<dbReference type="GO" id="GO:0042781">
    <property type="term" value="F:3'-tRNA processing endoribonuclease activity"/>
    <property type="evidence" value="ECO:0007669"/>
    <property type="project" value="TreeGrafter"/>
</dbReference>
<dbReference type="KEGG" id="olu:OSTLU_27050"/>
<reference evidence="8 9" key="1">
    <citation type="journal article" date="2007" name="Proc. Natl. Acad. Sci. U.S.A.">
        <title>The tiny eukaryote Ostreococcus provides genomic insights into the paradox of plankton speciation.</title>
        <authorList>
            <person name="Palenik B."/>
            <person name="Grimwood J."/>
            <person name="Aerts A."/>
            <person name="Rouze P."/>
            <person name="Salamov A."/>
            <person name="Putnam N."/>
            <person name="Dupont C."/>
            <person name="Jorgensen R."/>
            <person name="Derelle E."/>
            <person name="Rombauts S."/>
            <person name="Zhou K."/>
            <person name="Otillar R."/>
            <person name="Merchant S.S."/>
            <person name="Podell S."/>
            <person name="Gaasterland T."/>
            <person name="Napoli C."/>
            <person name="Gendler K."/>
            <person name="Manuell A."/>
            <person name="Tai V."/>
            <person name="Vallon O."/>
            <person name="Piganeau G."/>
            <person name="Jancek S."/>
            <person name="Heijde M."/>
            <person name="Jabbari K."/>
            <person name="Bowler C."/>
            <person name="Lohr M."/>
            <person name="Robbens S."/>
            <person name="Werner G."/>
            <person name="Dubchak I."/>
            <person name="Pazour G.J."/>
            <person name="Ren Q."/>
            <person name="Paulsen I."/>
            <person name="Delwiche C."/>
            <person name="Schmutz J."/>
            <person name="Rokhsar D."/>
            <person name="Van de Peer Y."/>
            <person name="Moreau H."/>
            <person name="Grigoriev I.V."/>
        </authorList>
    </citation>
    <scope>NUCLEOTIDE SEQUENCE [LARGE SCALE GENOMIC DNA]</scope>
    <source>
        <strain evidence="8 9">CCE9901</strain>
    </source>
</reference>
<name>A4S6A8_OSTLU</name>
<evidence type="ECO:0000256" key="7">
    <source>
        <dbReference type="SAM" id="MobiDB-lite"/>
    </source>
</evidence>
<organism evidence="8 9">
    <name type="scientific">Ostreococcus lucimarinus (strain CCE9901)</name>
    <dbReference type="NCBI Taxonomy" id="436017"/>
    <lineage>
        <taxon>Eukaryota</taxon>
        <taxon>Viridiplantae</taxon>
        <taxon>Chlorophyta</taxon>
        <taxon>Mamiellophyceae</taxon>
        <taxon>Mamiellales</taxon>
        <taxon>Bathycoccaceae</taxon>
        <taxon>Ostreococcus</taxon>
    </lineage>
</organism>
<protein>
    <submittedName>
        <fullName evidence="8">Uncharacterized protein</fullName>
    </submittedName>
</protein>
<keyword evidence="6" id="KW-0694">RNA-binding</keyword>
<dbReference type="Gene3D" id="3.30.230.10">
    <property type="match status" value="1"/>
</dbReference>
<dbReference type="RefSeq" id="XP_001421060.1">
    <property type="nucleotide sequence ID" value="XM_001421023.1"/>
</dbReference>
<dbReference type="OrthoDB" id="10267210at2759"/>
<feature type="compositionally biased region" description="Basic and acidic residues" evidence="7">
    <location>
        <begin position="10"/>
        <end position="20"/>
    </location>
</feature>
<dbReference type="Proteomes" id="UP000001568">
    <property type="component" value="Chromosome 13"/>
</dbReference>
<evidence type="ECO:0000256" key="3">
    <source>
        <dbReference type="ARBA" id="ARBA00022722"/>
    </source>
</evidence>
<dbReference type="PANTHER" id="PTHR33992:SF1">
    <property type="entry name" value="RIBONUCLEASE P PROTEIN COMPONENT"/>
    <property type="match status" value="1"/>
</dbReference>
<dbReference type="GeneID" id="5005118"/>
<dbReference type="GO" id="GO:0030677">
    <property type="term" value="C:ribonuclease P complex"/>
    <property type="evidence" value="ECO:0007669"/>
    <property type="project" value="TreeGrafter"/>
</dbReference>
<dbReference type="InterPro" id="IPR014721">
    <property type="entry name" value="Ribsml_uS5_D2-typ_fold_subgr"/>
</dbReference>
<sequence>MSGRKPARAARTESIEGEVFRPRERLKTNADFDRVKREGRTYNGAHLRIRAVDNANHEPATCTRIGIVVPKKQVKRAVDRNLIKRRIRHAFRTNKDAWPARVDFIVFVNASALEGGFEGVRDDMFAWSREYAARGEQSRATKSFKDAKRRRAEKFRASSDAVNA</sequence>
<evidence type="ECO:0000256" key="5">
    <source>
        <dbReference type="ARBA" id="ARBA00022801"/>
    </source>
</evidence>
<dbReference type="GO" id="GO:0004526">
    <property type="term" value="F:ribonuclease P activity"/>
    <property type="evidence" value="ECO:0007669"/>
    <property type="project" value="InterPro"/>
</dbReference>
<dbReference type="PANTHER" id="PTHR33992">
    <property type="entry name" value="RIBONUCLEASE P PROTEIN COMPONENT"/>
    <property type="match status" value="1"/>
</dbReference>
<dbReference type="InterPro" id="IPR020539">
    <property type="entry name" value="RNase_P_CS"/>
</dbReference>
<dbReference type="PROSITE" id="PS00648">
    <property type="entry name" value="RIBONUCLEASE_P"/>
    <property type="match status" value="1"/>
</dbReference>
<keyword evidence="2" id="KW-0819">tRNA processing</keyword>
<keyword evidence="5" id="KW-0378">Hydrolase</keyword>
<evidence type="ECO:0000256" key="4">
    <source>
        <dbReference type="ARBA" id="ARBA00022759"/>
    </source>
</evidence>
<keyword evidence="4" id="KW-0255">Endonuclease</keyword>
<dbReference type="EMBL" id="CP000593">
    <property type="protein sequence ID" value="ABO99353.1"/>
    <property type="molecule type" value="Genomic_DNA"/>
</dbReference>
<feature type="region of interest" description="Disordered" evidence="7">
    <location>
        <begin position="1"/>
        <end position="20"/>
    </location>
</feature>
<dbReference type="InterPro" id="IPR020568">
    <property type="entry name" value="Ribosomal_Su5_D2-typ_SF"/>
</dbReference>